<dbReference type="InterPro" id="IPR023582">
    <property type="entry name" value="Impact"/>
</dbReference>
<evidence type="ECO:0000259" key="2">
    <source>
        <dbReference type="Pfam" id="PF01205"/>
    </source>
</evidence>
<dbReference type="RefSeq" id="WP_071656533.1">
    <property type="nucleotide sequence ID" value="NZ_MLCF01000051.1"/>
</dbReference>
<dbReference type="PANTHER" id="PTHR16301">
    <property type="entry name" value="IMPACT-RELATED"/>
    <property type="match status" value="1"/>
</dbReference>
<dbReference type="GO" id="GO:0005737">
    <property type="term" value="C:cytoplasm"/>
    <property type="evidence" value="ECO:0007669"/>
    <property type="project" value="TreeGrafter"/>
</dbReference>
<dbReference type="OrthoDB" id="9813771at2"/>
<dbReference type="PROSITE" id="PS00910">
    <property type="entry name" value="UPF0029"/>
    <property type="match status" value="1"/>
</dbReference>
<dbReference type="AlphaFoldDB" id="A0A1J7CCT7"/>
<feature type="domain" description="Impact N-terminal" evidence="2">
    <location>
        <begin position="15"/>
        <end position="120"/>
    </location>
</feature>
<dbReference type="InterPro" id="IPR035647">
    <property type="entry name" value="EFG_III/V"/>
</dbReference>
<dbReference type="InterPro" id="IPR015796">
    <property type="entry name" value="Impact_YigZ-like"/>
</dbReference>
<dbReference type="InterPro" id="IPR015269">
    <property type="entry name" value="UPF0029_Impact_C"/>
</dbReference>
<dbReference type="InterPro" id="IPR020568">
    <property type="entry name" value="Ribosomal_Su5_D2-typ_SF"/>
</dbReference>
<accession>A0A1J7CCT7</accession>
<dbReference type="InterPro" id="IPR036956">
    <property type="entry name" value="Impact_N_sf"/>
</dbReference>
<reference evidence="4 5" key="1">
    <citation type="submission" date="2016-10" db="EMBL/GenBank/DDBJ databases">
        <title>Genome sequence of Streptomyces gilvigriseus MUSC 26.</title>
        <authorList>
            <person name="Lee L.-H."/>
            <person name="Ser H.-L."/>
        </authorList>
    </citation>
    <scope>NUCLEOTIDE SEQUENCE [LARGE SCALE GENOMIC DNA]</scope>
    <source>
        <strain evidence="4 5">MUSC 26</strain>
    </source>
</reference>
<dbReference type="EMBL" id="MLCF01000051">
    <property type="protein sequence ID" value="OIV37498.1"/>
    <property type="molecule type" value="Genomic_DNA"/>
</dbReference>
<dbReference type="NCBIfam" id="TIGR00257">
    <property type="entry name" value="IMPACT_YIGZ"/>
    <property type="match status" value="1"/>
</dbReference>
<feature type="domain" description="UPF0029" evidence="3">
    <location>
        <begin position="140"/>
        <end position="190"/>
    </location>
</feature>
<dbReference type="GO" id="GO:0006446">
    <property type="term" value="P:regulation of translational initiation"/>
    <property type="evidence" value="ECO:0007669"/>
    <property type="project" value="TreeGrafter"/>
</dbReference>
<dbReference type="InterPro" id="IPR001498">
    <property type="entry name" value="Impact_N"/>
</dbReference>
<evidence type="ECO:0000256" key="1">
    <source>
        <dbReference type="ARBA" id="ARBA00007665"/>
    </source>
</evidence>
<dbReference type="Gene3D" id="3.30.230.30">
    <property type="entry name" value="Impact, N-terminal domain"/>
    <property type="match status" value="1"/>
</dbReference>
<proteinExistence type="inferred from homology"/>
<dbReference type="Proteomes" id="UP000243342">
    <property type="component" value="Unassembled WGS sequence"/>
</dbReference>
<dbReference type="Pfam" id="PF01205">
    <property type="entry name" value="Impact_N"/>
    <property type="match status" value="1"/>
</dbReference>
<gene>
    <name evidence="4" type="ORF">BIV57_10680</name>
</gene>
<protein>
    <submittedName>
        <fullName evidence="4">YigZ family protein</fullName>
    </submittedName>
</protein>
<dbReference type="SUPFAM" id="SSF54980">
    <property type="entry name" value="EF-G C-terminal domain-like"/>
    <property type="match status" value="1"/>
</dbReference>
<sequence>MRTIRADGEHETEVKKSRFLCALRRVGTEEQARAFVAERKKQYWNASHNCSAFVLGRWSDVERSNDDGEPSGTAGVPMLEVLRRRELTDVVAVVTRWFGGTRLGAGGLVRAYGGAVAEAVDAVGVVELRDVGVFAVESGHAGAGRLENELRGSRFELLGVGYGAGVRFEVGVPDGEEPAFAAWLAETTGGGAEAERVGTRVVEVPL</sequence>
<comment type="similarity">
    <text evidence="1">Belongs to the IMPACT family.</text>
</comment>
<evidence type="ECO:0000313" key="4">
    <source>
        <dbReference type="EMBL" id="OIV37498.1"/>
    </source>
</evidence>
<comment type="caution">
    <text evidence="4">The sequence shown here is derived from an EMBL/GenBank/DDBJ whole genome shotgun (WGS) entry which is preliminary data.</text>
</comment>
<keyword evidence="5" id="KW-1185">Reference proteome</keyword>
<evidence type="ECO:0000259" key="3">
    <source>
        <dbReference type="Pfam" id="PF09186"/>
    </source>
</evidence>
<dbReference type="Pfam" id="PF09186">
    <property type="entry name" value="DUF1949"/>
    <property type="match status" value="1"/>
</dbReference>
<dbReference type="PANTHER" id="PTHR16301:SF20">
    <property type="entry name" value="IMPACT FAMILY MEMBER YIGZ"/>
    <property type="match status" value="1"/>
</dbReference>
<dbReference type="InterPro" id="IPR020569">
    <property type="entry name" value="UPF0029_Impact_CS"/>
</dbReference>
<organism evidence="4 5">
    <name type="scientific">Mangrovactinospora gilvigrisea</name>
    <dbReference type="NCBI Taxonomy" id="1428644"/>
    <lineage>
        <taxon>Bacteria</taxon>
        <taxon>Bacillati</taxon>
        <taxon>Actinomycetota</taxon>
        <taxon>Actinomycetes</taxon>
        <taxon>Kitasatosporales</taxon>
        <taxon>Streptomycetaceae</taxon>
        <taxon>Mangrovactinospora</taxon>
    </lineage>
</organism>
<name>A0A1J7CCT7_9ACTN</name>
<dbReference type="SUPFAM" id="SSF54211">
    <property type="entry name" value="Ribosomal protein S5 domain 2-like"/>
    <property type="match status" value="1"/>
</dbReference>
<evidence type="ECO:0000313" key="5">
    <source>
        <dbReference type="Proteomes" id="UP000243342"/>
    </source>
</evidence>
<dbReference type="STRING" id="1428644.BIV57_10680"/>